<accession>A0A9N9P9T0</accession>
<dbReference type="Proteomes" id="UP000789405">
    <property type="component" value="Unassembled WGS sequence"/>
</dbReference>
<dbReference type="OrthoDB" id="2425109at2759"/>
<evidence type="ECO:0000313" key="1">
    <source>
        <dbReference type="EMBL" id="CAG8800366.1"/>
    </source>
</evidence>
<proteinExistence type="predicted"/>
<keyword evidence="2" id="KW-1185">Reference proteome</keyword>
<reference evidence="1" key="1">
    <citation type="submission" date="2021-06" db="EMBL/GenBank/DDBJ databases">
        <authorList>
            <person name="Kallberg Y."/>
            <person name="Tangrot J."/>
            <person name="Rosling A."/>
        </authorList>
    </citation>
    <scope>NUCLEOTIDE SEQUENCE</scope>
    <source>
        <strain evidence="1">MA453B</strain>
    </source>
</reference>
<evidence type="ECO:0000313" key="2">
    <source>
        <dbReference type="Proteomes" id="UP000789405"/>
    </source>
</evidence>
<protein>
    <submittedName>
        <fullName evidence="1">25728_t:CDS:1</fullName>
    </submittedName>
</protein>
<feature type="non-terminal residue" evidence="1">
    <location>
        <position position="1"/>
    </location>
</feature>
<sequence length="80" mass="9468">VEMQLYYPYYLIIVKPNHYDKNKTPVTKFSNHDALLTNNIPDIKISKPLSFGNKIALITKILYEKQRKENQELKLDPDNF</sequence>
<dbReference type="AlphaFoldDB" id="A0A9N9P9T0"/>
<gene>
    <name evidence="1" type="ORF">DERYTH_LOCUS23248</name>
</gene>
<comment type="caution">
    <text evidence="1">The sequence shown here is derived from an EMBL/GenBank/DDBJ whole genome shotgun (WGS) entry which is preliminary data.</text>
</comment>
<organism evidence="1 2">
    <name type="scientific">Dentiscutata erythropus</name>
    <dbReference type="NCBI Taxonomy" id="1348616"/>
    <lineage>
        <taxon>Eukaryota</taxon>
        <taxon>Fungi</taxon>
        <taxon>Fungi incertae sedis</taxon>
        <taxon>Mucoromycota</taxon>
        <taxon>Glomeromycotina</taxon>
        <taxon>Glomeromycetes</taxon>
        <taxon>Diversisporales</taxon>
        <taxon>Gigasporaceae</taxon>
        <taxon>Dentiscutata</taxon>
    </lineage>
</organism>
<name>A0A9N9P9T0_9GLOM</name>
<dbReference type="EMBL" id="CAJVPY010034784">
    <property type="protein sequence ID" value="CAG8800366.1"/>
    <property type="molecule type" value="Genomic_DNA"/>
</dbReference>